<keyword evidence="1" id="KW-0862">Zinc</keyword>
<keyword evidence="5" id="KW-0695">RNA-directed DNA polymerase</keyword>
<feature type="region of interest" description="Disordered" evidence="2">
    <location>
        <begin position="1218"/>
        <end position="1243"/>
    </location>
</feature>
<dbReference type="InterPro" id="IPR032567">
    <property type="entry name" value="RTL1-rel"/>
</dbReference>
<dbReference type="Pfam" id="PF03732">
    <property type="entry name" value="Retrotrans_gag"/>
    <property type="match status" value="1"/>
</dbReference>
<reference evidence="5" key="2">
    <citation type="submission" date="2022-01" db="EMBL/GenBank/DDBJ databases">
        <authorList>
            <person name="Yamashiro T."/>
            <person name="Shiraishi A."/>
            <person name="Satake H."/>
            <person name="Nakayama K."/>
        </authorList>
    </citation>
    <scope>NUCLEOTIDE SEQUENCE</scope>
</reference>
<dbReference type="Pfam" id="PF17921">
    <property type="entry name" value="Integrase_H2C2"/>
    <property type="match status" value="1"/>
</dbReference>
<evidence type="ECO:0000256" key="2">
    <source>
        <dbReference type="SAM" id="MobiDB-lite"/>
    </source>
</evidence>
<keyword evidence="1" id="KW-0863">Zinc-finger</keyword>
<dbReference type="PROSITE" id="PS50158">
    <property type="entry name" value="ZF_CCHC"/>
    <property type="match status" value="2"/>
</dbReference>
<sequence length="2179" mass="245803">MAMADFTNLETVVNVSPIPTSRIHSYHPTTLILGDPTSTVQTRSKLNHSSGAYAFVSYVQKQRRNNHKDFQHCLFACFLSQNEPKKISEALEDENLPNGKKAIDTKWVYQNKKDERGVVVRNKARLVAQGHRQEEGIDYDEVFTPVTRIKAIRIFFAFAAYMGFIVYQMDVKGTFLYGEIDEEVYVSQPPGFLDPKYPQKVYKVVKALYGLHQAPRAWYATLSTFLLQNGYRRGTIDKTLFIKKDKHDIILVQMSSMGELTFFLGLQVKQKADGIFISQDKYVAEILKKFDFANVKTASTPIETQKPLVKDEEASDVDVHLYRSMIGSLMYLTASRPDIMFAVCACSRFQVTPKSSHLSAVKRIFRYLKGKPKLGLWYPRVSSFDLESYSDSDYAGANLDRKSTTGEAEYVAAASCCGQVLWIQNQMLDYGFNFMNTKIYIDNESTICIVKNPVYHSKTKHIAIRHHFIRDAYEKKLIQVLKIHTDDNVADLLTKAFDVSRGLIVFRESLRRVTDGTEALLIPTLFILWLDKVSTDSAKLVPLGKVCTAIETLKKNTAKALISLFTTITLPTTMAVLDSCPKHNMVAYLEKSEGNAEFHEIIDFLKQSSIHHALTVSPVVSTTFVEQFWTSAKSKIINNVRHITAKVAGKSVSISEASIRSDLLFDDADGIDSLPNQAIFDAIQLMGYEGDLTVLTFNKALFSPQWRFLFHTINHCLSSKSTSWDQIPTNIATAVICLTSNQKYNFSKLIFDGMLRHLDAKKKFVMYPRFISIFLDKQLANVSVPLDHFPVNTLTSKVFSFMVKKGKHFSGKVTPLFATMLVQPTQDEGASSERPSEAQPTPSPAPTSEVPHEPQTDSSPAHTSEVPLEQQTDPSPRPSPSPIIPDPIPETSGGNLGGHSSSDKSLSGNEGEMTLQSVYDLCLSLCAQVTDQAKEIQHLKAQITKLKNVSQRAGKDIKVKKSKNEQKPTRNEETSTRERFDANIKSRIKTVVFAPGPTGRDVNTLHRQVKGLTQQMVDRANTEHSTLKRLSVMDKYLAEFDTDLRSEIKGQHALRRSVCTLEDQVRELVKGDREENKKLKTMLESTQRDFDRLSWHHHNLRQWSFEVQWHLHPFRHYRERPYVAPTAPVAHVDRADPDDPSPRPTRRPRHDDPYVMVRDAAARDEGDDAATTSDPQPSQPPGSPHYHLIMPPRAMTQAAIEKLVSDRVAAALAQDRATRGNTNGAGGPGGNIGGNAGGQGGAPPARECTYSSFMKCNPTSFHGNEGAVELSRWFEKTESVFSISECAERNKVKFAAATLQGRALTWWNSQVATLGLEVVNAKSWNDMKIMMREEFCPPEEIQRMEVELWNLRVKDSNIAAYTQRFNELVLLCPEMVPSEKKKVEAYVRGLPENIKGETTSSRPVVLNEAVRMAHTLMEQKLQAKAERIAESNKRKWENNNNNNNNNNNRGNYRNNNRHNQNNNQRHGNARALTTTQNAGTNQTGVASKCNRCGICHFGQCPPKCYKCGKMGHKEKDCRSRNVASGSNARSTVVCYECGERGHKSNACPKRADRQGGDVRGQAYVVRDAEHNQGPNVVTGTFLLNNRYVTILFDSGADKSFVDVRLSHLLDIKPAKLNTSYEVELADGKVVCTNTVLKGCTLNLLNHLFDIDLMPIELGTFDVIIRMDWLVERDAVIVYGKKEVHVTYKNKTLVVKGDSGASRLKVISCIKVRKYIERGSQLFLAQVTEKEPSKKQLQDVLVIHNFPEVFPADLPGLPPPRQVEFRIELVPGAAPVARAPYRLAPSELKELSDQLKELLEKGFIRPSSLPWGAPVLFVKKKDGSFHMCIDYRELNKLTVKNRYPLPRIDDLFDQLQGSSKNKKYEWGTEEDEAFQTLKQKLCSAPILALPEGTENFVVYCTPNLLERILNAQTEAMKEENGKAENLGRLIKPIFEIRSNGIQCFEGRIGSDKMYQDLKKLYWWPNMKAEIATYVSKCLNYAKVKAEYQKPSGLLQQPKILEWKWEKITMGFVLRLPRTPSGYDSIWVIVDRLTKSAHFLLMKKTDSIEKLTQLYLKEIVCKHGVPTSIISNRDSLFTSRFWKSLQEAMGTQLDMSTAYHPETDGQSKRTIQTLEDMLRACVIDFGSSWDRHLPLVEFSYNNSYYASIKAAQFEALYGRKCRSPVCWSEVGDSQLTGPELV</sequence>
<dbReference type="PANTHER" id="PTHR15503:SF45">
    <property type="entry name" value="RNA-DIRECTED DNA POLYMERASE HOMOLOG"/>
    <property type="match status" value="1"/>
</dbReference>
<dbReference type="InterPro" id="IPR001584">
    <property type="entry name" value="Integrase_cat-core"/>
</dbReference>
<dbReference type="CDD" id="cd01647">
    <property type="entry name" value="RT_LTR"/>
    <property type="match status" value="1"/>
</dbReference>
<dbReference type="Gene3D" id="1.10.340.70">
    <property type="match status" value="1"/>
</dbReference>
<dbReference type="InterPro" id="IPR043128">
    <property type="entry name" value="Rev_trsase/Diguanyl_cyclase"/>
</dbReference>
<evidence type="ECO:0000259" key="3">
    <source>
        <dbReference type="PROSITE" id="PS50158"/>
    </source>
</evidence>
<keyword evidence="5" id="KW-0808">Transferase</keyword>
<dbReference type="InterPro" id="IPR001878">
    <property type="entry name" value="Znf_CCHC"/>
</dbReference>
<feature type="domain" description="CCHC-type" evidence="3">
    <location>
        <begin position="1503"/>
        <end position="1519"/>
    </location>
</feature>
<dbReference type="Pfam" id="PF08284">
    <property type="entry name" value="RVP_2"/>
    <property type="match status" value="1"/>
</dbReference>
<evidence type="ECO:0000313" key="6">
    <source>
        <dbReference type="Proteomes" id="UP001151760"/>
    </source>
</evidence>
<feature type="region of interest" description="Disordered" evidence="2">
    <location>
        <begin position="1128"/>
        <end position="1189"/>
    </location>
</feature>
<feature type="region of interest" description="Disordered" evidence="2">
    <location>
        <begin position="825"/>
        <end position="909"/>
    </location>
</feature>
<dbReference type="CDD" id="cd09272">
    <property type="entry name" value="RNase_HI_RT_Ty1"/>
    <property type="match status" value="1"/>
</dbReference>
<keyword evidence="5" id="KW-0548">Nucleotidyltransferase</keyword>
<feature type="compositionally biased region" description="Basic and acidic residues" evidence="2">
    <location>
        <begin position="1423"/>
        <end position="1437"/>
    </location>
</feature>
<dbReference type="SUPFAM" id="SSF50630">
    <property type="entry name" value="Acid proteases"/>
    <property type="match status" value="1"/>
</dbReference>
<feature type="domain" description="CCHC-type" evidence="3">
    <location>
        <begin position="1534"/>
        <end position="1549"/>
    </location>
</feature>
<evidence type="ECO:0000313" key="5">
    <source>
        <dbReference type="EMBL" id="GJT80430.1"/>
    </source>
</evidence>
<dbReference type="InterPro" id="IPR012337">
    <property type="entry name" value="RNaseH-like_sf"/>
</dbReference>
<dbReference type="Proteomes" id="UP001151760">
    <property type="component" value="Unassembled WGS sequence"/>
</dbReference>
<dbReference type="Gene3D" id="3.30.70.270">
    <property type="match status" value="1"/>
</dbReference>
<organism evidence="5 6">
    <name type="scientific">Tanacetum coccineum</name>
    <dbReference type="NCBI Taxonomy" id="301880"/>
    <lineage>
        <taxon>Eukaryota</taxon>
        <taxon>Viridiplantae</taxon>
        <taxon>Streptophyta</taxon>
        <taxon>Embryophyta</taxon>
        <taxon>Tracheophyta</taxon>
        <taxon>Spermatophyta</taxon>
        <taxon>Magnoliopsida</taxon>
        <taxon>eudicotyledons</taxon>
        <taxon>Gunneridae</taxon>
        <taxon>Pentapetalae</taxon>
        <taxon>asterids</taxon>
        <taxon>campanulids</taxon>
        <taxon>Asterales</taxon>
        <taxon>Asteraceae</taxon>
        <taxon>Asteroideae</taxon>
        <taxon>Anthemideae</taxon>
        <taxon>Anthemidinae</taxon>
        <taxon>Tanacetum</taxon>
    </lineage>
</organism>
<dbReference type="Gene3D" id="3.10.10.10">
    <property type="entry name" value="HIV Type 1 Reverse Transcriptase, subunit A, domain 1"/>
    <property type="match status" value="1"/>
</dbReference>
<feature type="compositionally biased region" description="Basic and acidic residues" evidence="2">
    <location>
        <begin position="953"/>
        <end position="977"/>
    </location>
</feature>
<evidence type="ECO:0000259" key="4">
    <source>
        <dbReference type="PROSITE" id="PS50994"/>
    </source>
</evidence>
<dbReference type="InterPro" id="IPR005162">
    <property type="entry name" value="Retrotrans_gag_dom"/>
</dbReference>
<feature type="compositionally biased region" description="Basic and acidic residues" evidence="2">
    <location>
        <begin position="1131"/>
        <end position="1141"/>
    </location>
</feature>
<dbReference type="InterPro" id="IPR013103">
    <property type="entry name" value="RVT_2"/>
</dbReference>
<dbReference type="InterPro" id="IPR021109">
    <property type="entry name" value="Peptidase_aspartic_dom_sf"/>
</dbReference>
<dbReference type="Gene3D" id="2.40.70.10">
    <property type="entry name" value="Acid Proteases"/>
    <property type="match status" value="1"/>
</dbReference>
<feature type="compositionally biased region" description="Low complexity" evidence="2">
    <location>
        <begin position="1438"/>
        <end position="1465"/>
    </location>
</feature>
<dbReference type="SUPFAM" id="SSF57756">
    <property type="entry name" value="Retrovirus zinc finger-like domains"/>
    <property type="match status" value="1"/>
</dbReference>
<feature type="compositionally biased region" description="Polar residues" evidence="2">
    <location>
        <begin position="898"/>
        <end position="908"/>
    </location>
</feature>
<feature type="domain" description="Integrase catalytic" evidence="4">
    <location>
        <begin position="1992"/>
        <end position="2158"/>
    </location>
</feature>
<dbReference type="InterPro" id="IPR041588">
    <property type="entry name" value="Integrase_H2C2"/>
</dbReference>
<dbReference type="EMBL" id="BQNB010018991">
    <property type="protein sequence ID" value="GJT80430.1"/>
    <property type="molecule type" value="Genomic_DNA"/>
</dbReference>
<evidence type="ECO:0000256" key="1">
    <source>
        <dbReference type="PROSITE-ProRule" id="PRU00047"/>
    </source>
</evidence>
<dbReference type="Pfam" id="PF00098">
    <property type="entry name" value="zf-CCHC"/>
    <property type="match status" value="2"/>
</dbReference>
<dbReference type="PANTHER" id="PTHR15503">
    <property type="entry name" value="LDOC1 RELATED"/>
    <property type="match status" value="1"/>
</dbReference>
<dbReference type="Pfam" id="PF07727">
    <property type="entry name" value="RVT_2"/>
    <property type="match status" value="1"/>
</dbReference>
<reference evidence="5" key="1">
    <citation type="journal article" date="2022" name="Int. J. Mol. Sci.">
        <title>Draft Genome of Tanacetum Coccineum: Genomic Comparison of Closely Related Tanacetum-Family Plants.</title>
        <authorList>
            <person name="Yamashiro T."/>
            <person name="Shiraishi A."/>
            <person name="Nakayama K."/>
            <person name="Satake H."/>
        </authorList>
    </citation>
    <scope>NUCLEOTIDE SEQUENCE</scope>
</reference>
<dbReference type="GO" id="GO:0003964">
    <property type="term" value="F:RNA-directed DNA polymerase activity"/>
    <property type="evidence" value="ECO:0007669"/>
    <property type="project" value="UniProtKB-KW"/>
</dbReference>
<dbReference type="Gene3D" id="4.10.60.10">
    <property type="entry name" value="Zinc finger, CCHC-type"/>
    <property type="match status" value="1"/>
</dbReference>
<feature type="region of interest" description="Disordered" evidence="2">
    <location>
        <begin position="948"/>
        <end position="977"/>
    </location>
</feature>
<feature type="compositionally biased region" description="Pro residues" evidence="2">
    <location>
        <begin position="875"/>
        <end position="888"/>
    </location>
</feature>
<dbReference type="SUPFAM" id="SSF56672">
    <property type="entry name" value="DNA/RNA polymerases"/>
    <property type="match status" value="3"/>
</dbReference>
<keyword evidence="6" id="KW-1185">Reference proteome</keyword>
<dbReference type="Gene3D" id="3.30.420.10">
    <property type="entry name" value="Ribonuclease H-like superfamily/Ribonuclease H"/>
    <property type="match status" value="1"/>
</dbReference>
<dbReference type="InterPro" id="IPR036875">
    <property type="entry name" value="Znf_CCHC_sf"/>
</dbReference>
<dbReference type="InterPro" id="IPR043502">
    <property type="entry name" value="DNA/RNA_pol_sf"/>
</dbReference>
<dbReference type="InterPro" id="IPR036397">
    <property type="entry name" value="RNaseH_sf"/>
</dbReference>
<dbReference type="SMART" id="SM00343">
    <property type="entry name" value="ZnF_C2HC"/>
    <property type="match status" value="2"/>
</dbReference>
<dbReference type="PROSITE" id="PS50994">
    <property type="entry name" value="INTEGRASE"/>
    <property type="match status" value="1"/>
</dbReference>
<dbReference type="SUPFAM" id="SSF53098">
    <property type="entry name" value="Ribonuclease H-like"/>
    <property type="match status" value="1"/>
</dbReference>
<gene>
    <name evidence="5" type="ORF">Tco_1054772</name>
</gene>
<proteinExistence type="predicted"/>
<keyword evidence="1" id="KW-0479">Metal-binding</keyword>
<feature type="region of interest" description="Disordered" evidence="2">
    <location>
        <begin position="1423"/>
        <end position="1465"/>
    </location>
</feature>
<name>A0ABQ5GZ93_9ASTR</name>
<comment type="caution">
    <text evidence="5">The sequence shown here is derived from an EMBL/GenBank/DDBJ whole genome shotgun (WGS) entry which is preliminary data.</text>
</comment>
<feature type="compositionally biased region" description="Gly residues" evidence="2">
    <location>
        <begin position="1223"/>
        <end position="1241"/>
    </location>
</feature>
<dbReference type="CDD" id="cd00303">
    <property type="entry name" value="retropepsin_like"/>
    <property type="match status" value="1"/>
</dbReference>
<accession>A0ABQ5GZ93</accession>
<protein>
    <submittedName>
        <fullName evidence="5">Reverse transcriptase domain-containing protein</fullName>
    </submittedName>
</protein>